<evidence type="ECO:0000256" key="2">
    <source>
        <dbReference type="SAM" id="MobiDB-lite"/>
    </source>
</evidence>
<evidence type="ECO:0000259" key="3">
    <source>
        <dbReference type="PROSITE" id="PS51192"/>
    </source>
</evidence>
<dbReference type="RefSeq" id="WP_132816340.1">
    <property type="nucleotide sequence ID" value="NZ_SMKI01000021.1"/>
</dbReference>
<keyword evidence="5" id="KW-0540">Nuclease</keyword>
<organism evidence="5 6">
    <name type="scientific">Streptomyces hainanensis</name>
    <dbReference type="NCBI Taxonomy" id="402648"/>
    <lineage>
        <taxon>Bacteria</taxon>
        <taxon>Bacillati</taxon>
        <taxon>Actinomycetota</taxon>
        <taxon>Actinomycetes</taxon>
        <taxon>Kitasatosporales</taxon>
        <taxon>Streptomycetaceae</taxon>
        <taxon>Streptomyces</taxon>
    </lineage>
</organism>
<dbReference type="SMART" id="SM00487">
    <property type="entry name" value="DEXDc"/>
    <property type="match status" value="1"/>
</dbReference>
<dbReference type="EMBL" id="SMKI01000021">
    <property type="protein sequence ID" value="TDC79149.1"/>
    <property type="molecule type" value="Genomic_DNA"/>
</dbReference>
<evidence type="ECO:0000259" key="4">
    <source>
        <dbReference type="PROSITE" id="PS51194"/>
    </source>
</evidence>
<dbReference type="GO" id="GO:0004519">
    <property type="term" value="F:endonuclease activity"/>
    <property type="evidence" value="ECO:0007669"/>
    <property type="project" value="UniProtKB-KW"/>
</dbReference>
<dbReference type="Gene3D" id="3.40.50.10810">
    <property type="entry name" value="Tandem AAA-ATPase domain"/>
    <property type="match status" value="1"/>
</dbReference>
<dbReference type="NCBIfam" id="NF041062">
    <property type="entry name" value="DpdE"/>
    <property type="match status" value="1"/>
</dbReference>
<dbReference type="InterPro" id="IPR001650">
    <property type="entry name" value="Helicase_C-like"/>
</dbReference>
<feature type="domain" description="Helicase ATP-binding" evidence="3">
    <location>
        <begin position="169"/>
        <end position="315"/>
    </location>
</feature>
<dbReference type="PANTHER" id="PTHR45766:SF6">
    <property type="entry name" value="SWI_SNF-RELATED MATRIX-ASSOCIATED ACTIN-DEPENDENT REGULATOR OF CHROMATIN SUBFAMILY A-LIKE PROTEIN 1"/>
    <property type="match status" value="1"/>
</dbReference>
<proteinExistence type="predicted"/>
<dbReference type="InterPro" id="IPR014001">
    <property type="entry name" value="Helicase_ATP-bd"/>
</dbReference>
<dbReference type="InterPro" id="IPR027417">
    <property type="entry name" value="P-loop_NTPase"/>
</dbReference>
<comment type="caution">
    <text evidence="5">The sequence shown here is derived from an EMBL/GenBank/DDBJ whole genome shotgun (WGS) entry which is preliminary data.</text>
</comment>
<keyword evidence="5" id="KW-0255">Endonuclease</keyword>
<evidence type="ECO:0000313" key="5">
    <source>
        <dbReference type="EMBL" id="TDC79149.1"/>
    </source>
</evidence>
<protein>
    <submittedName>
        <fullName evidence="5">Restriction endonuclease subunit R</fullName>
    </submittedName>
</protein>
<dbReference type="Gene3D" id="3.40.50.300">
    <property type="entry name" value="P-loop containing nucleotide triphosphate hydrolases"/>
    <property type="match status" value="1"/>
</dbReference>
<dbReference type="OrthoDB" id="9814088at2"/>
<dbReference type="Proteomes" id="UP000295345">
    <property type="component" value="Unassembled WGS sequence"/>
</dbReference>
<dbReference type="PROSITE" id="PS51192">
    <property type="entry name" value="HELICASE_ATP_BIND_1"/>
    <property type="match status" value="1"/>
</dbReference>
<accession>A0A4R4TY74</accession>
<keyword evidence="1" id="KW-0378">Hydrolase</keyword>
<dbReference type="PANTHER" id="PTHR45766">
    <property type="entry name" value="DNA ANNEALING HELICASE AND ENDONUCLEASE ZRANB3 FAMILY MEMBER"/>
    <property type="match status" value="1"/>
</dbReference>
<dbReference type="SUPFAM" id="SSF52540">
    <property type="entry name" value="P-loop containing nucleoside triphosphate hydrolases"/>
    <property type="match status" value="2"/>
</dbReference>
<name>A0A4R4TY74_9ACTN</name>
<feature type="domain" description="Helicase C-terminal" evidence="4">
    <location>
        <begin position="562"/>
        <end position="729"/>
    </location>
</feature>
<dbReference type="GO" id="GO:0016787">
    <property type="term" value="F:hydrolase activity"/>
    <property type="evidence" value="ECO:0007669"/>
    <property type="project" value="UniProtKB-KW"/>
</dbReference>
<evidence type="ECO:0000313" key="6">
    <source>
        <dbReference type="Proteomes" id="UP000295345"/>
    </source>
</evidence>
<sequence length="1100" mass="121687">MTGLHAGNIVVFAGGPGMGHVGGVDRDRVRVDFFESTAEPVADSMWVPTADCRRIRLESETRVYWRNPDTGAWLAGRVKGPTGGGYFVQFPNTKYDFPIPEDQLRVRWDRPVENPVTVLAAGGSESAYRDARLPMLNDLIHQRAACASAFALLSSAAEVYPHQVNGALRILSDPVRRYLLADEVGLGKTIQAGYVIRQTLIDEPRSSIAVLVPEALRHQWKRELVEKFFIDDFPGARVQVLTHEAPERWAAHLHCDLVVVDEAHQLVQVRDPDESPYRELCAVAHSASGLLLLSATPVTSHYTTHLGLLHLLDPKLYRWTDQAAFQVRYELRATLADHVYGLDSEYTYLLPTSIEQIRAILPTGDQRFAELSEQVLSLLDENDELAEAVDGRELARRVEALRAHISEVYRLHRRVIRNRRNRVLSSASDSEMLPFEVRGRRKPECLHVRSGIRDETHAAVLAWWEAVRDALLDSGSGDQQSAYAPILAVLTSRSGGTHDDLVAALRYRIVRDEEAARTAGLSAWERQALAGPPLLATEQAVLERLRHSQGDGENSKSALDALINAALPVFKAHQRTVVFCGPGGLAAHLADTLRARFPNADVGEHTHQAGSRAADRALSDWSSASRGQRAVLVADDSAEDGLNLQLADAVVHLRLPWSPNQFEQRLGRVDRYRGAASASQSSPARQFRLSGEEGGEDTFTDAWAAMLQHGYGIFDDSVSTLQDAIAEGLPSVWTRAFEEGPEGLAAATVQVQAELRTAREAIDKMDLLESIHEASLDSRDIAHSLDSYEQNWRVTKRAVERYTSTDQGGIKLRRQTRTVRSCERLEFGLADSLPLIDPRHWQHIRRRVTPEMAVGTFNRSAALRAPGTRLFRRGNPLIDAFASAVFVDDRGQAAALRRLDRALVGDPVPYFGFQYLVEADIGPALALVDNPGARHALRRHADTILPPFTRSVWLAAHADTPITDAAQLDWLNRPYDKRTGDFNYNKDRVGELIGLFGGWDAYRLAAEAAAEAARCRLAATTDMERRCKEAEHHARQRLAVARAQALARQAAGHLVGDAESQLTDVGVTERLIDGLTHPTVRVVAAVCLVRAGLERVRHGS</sequence>
<dbReference type="AlphaFoldDB" id="A0A4R4TY74"/>
<feature type="compositionally biased region" description="Low complexity" evidence="2">
    <location>
        <begin position="675"/>
        <end position="684"/>
    </location>
</feature>
<dbReference type="Pfam" id="PF00271">
    <property type="entry name" value="Helicase_C"/>
    <property type="match status" value="1"/>
</dbReference>
<dbReference type="PROSITE" id="PS51194">
    <property type="entry name" value="HELICASE_CTER"/>
    <property type="match status" value="1"/>
</dbReference>
<feature type="region of interest" description="Disordered" evidence="2">
    <location>
        <begin position="674"/>
        <end position="693"/>
    </location>
</feature>
<evidence type="ECO:0000256" key="1">
    <source>
        <dbReference type="ARBA" id="ARBA00022801"/>
    </source>
</evidence>
<dbReference type="InterPro" id="IPR038718">
    <property type="entry name" value="SNF2-like_sf"/>
</dbReference>
<gene>
    <name evidence="5" type="ORF">E1283_03385</name>
</gene>
<reference evidence="5 6" key="1">
    <citation type="submission" date="2019-03" db="EMBL/GenBank/DDBJ databases">
        <title>Draft genome sequences of novel Actinobacteria.</title>
        <authorList>
            <person name="Sahin N."/>
            <person name="Ay H."/>
            <person name="Saygin H."/>
        </authorList>
    </citation>
    <scope>NUCLEOTIDE SEQUENCE [LARGE SCALE GENOMIC DNA]</scope>
    <source>
        <strain evidence="5 6">DSM 41900</strain>
    </source>
</reference>
<keyword evidence="6" id="KW-1185">Reference proteome</keyword>
<dbReference type="SMART" id="SM00490">
    <property type="entry name" value="HELICc"/>
    <property type="match status" value="1"/>
</dbReference>